<evidence type="ECO:0000256" key="6">
    <source>
        <dbReference type="ARBA" id="ARBA00022801"/>
    </source>
</evidence>
<evidence type="ECO:0000313" key="14">
    <source>
        <dbReference type="EMBL" id="BCB76250.1"/>
    </source>
</evidence>
<evidence type="ECO:0000256" key="2">
    <source>
        <dbReference type="ARBA" id="ARBA00011073"/>
    </source>
</evidence>
<keyword evidence="12" id="KW-0732">Signal</keyword>
<dbReference type="Proteomes" id="UP000502508">
    <property type="component" value="Chromosome"/>
</dbReference>
<dbReference type="SUPFAM" id="SSF52743">
    <property type="entry name" value="Subtilisin-like"/>
    <property type="match status" value="1"/>
</dbReference>
<dbReference type="PROSITE" id="PS00137">
    <property type="entry name" value="SUBTILASE_HIS"/>
    <property type="match status" value="1"/>
</dbReference>
<feature type="active site" description="Charge relay system" evidence="10">
    <location>
        <position position="271"/>
    </location>
</feature>
<evidence type="ECO:0000256" key="8">
    <source>
        <dbReference type="ARBA" id="ARBA00022989"/>
    </source>
</evidence>
<reference evidence="14 15" key="2">
    <citation type="submission" date="2020-03" db="EMBL/GenBank/DDBJ databases">
        <authorList>
            <person name="Ichikawa N."/>
            <person name="Kimura A."/>
            <person name="Kitahashi Y."/>
            <person name="Uohara A."/>
        </authorList>
    </citation>
    <scope>NUCLEOTIDE SEQUENCE [LARGE SCALE GENOMIC DNA]</scope>
    <source>
        <strain evidence="14 15">NBRC 107702</strain>
    </source>
</reference>
<evidence type="ECO:0000313" key="15">
    <source>
        <dbReference type="Proteomes" id="UP000502508"/>
    </source>
</evidence>
<feature type="domain" description="Peptidase S8/S53" evidence="13">
    <location>
        <begin position="61"/>
        <end position="318"/>
    </location>
</feature>
<organism evidence="14 15">
    <name type="scientific">Phytohabitans flavus</name>
    <dbReference type="NCBI Taxonomy" id="1076124"/>
    <lineage>
        <taxon>Bacteria</taxon>
        <taxon>Bacillati</taxon>
        <taxon>Actinomycetota</taxon>
        <taxon>Actinomycetes</taxon>
        <taxon>Micromonosporales</taxon>
        <taxon>Micromonosporaceae</taxon>
    </lineage>
</organism>
<dbReference type="Pfam" id="PF00082">
    <property type="entry name" value="Peptidase_S8"/>
    <property type="match status" value="1"/>
</dbReference>
<reference evidence="14 15" key="1">
    <citation type="submission" date="2020-03" db="EMBL/GenBank/DDBJ databases">
        <title>Whole genome shotgun sequence of Phytohabitans flavus NBRC 107702.</title>
        <authorList>
            <person name="Komaki H."/>
            <person name="Tamura T."/>
        </authorList>
    </citation>
    <scope>NUCLEOTIDE SEQUENCE [LARGE SCALE GENOMIC DNA]</scope>
    <source>
        <strain evidence="14 15">NBRC 107702</strain>
    </source>
</reference>
<evidence type="ECO:0000256" key="4">
    <source>
        <dbReference type="ARBA" id="ARBA00022670"/>
    </source>
</evidence>
<dbReference type="RefSeq" id="WP_173036345.1">
    <property type="nucleotide sequence ID" value="NZ_AP022870.1"/>
</dbReference>
<dbReference type="InterPro" id="IPR023834">
    <property type="entry name" value="T7SS_pept_S8A_mycosin"/>
</dbReference>
<dbReference type="NCBIfam" id="TIGR03921">
    <property type="entry name" value="T7SS_mycosin"/>
    <property type="match status" value="1"/>
</dbReference>
<keyword evidence="3" id="KW-1003">Cell membrane</keyword>
<dbReference type="PROSITE" id="PS00136">
    <property type="entry name" value="SUBTILASE_ASP"/>
    <property type="match status" value="1"/>
</dbReference>
<dbReference type="InterPro" id="IPR050131">
    <property type="entry name" value="Peptidase_S8_subtilisin-like"/>
</dbReference>
<name>A0A6F8XR10_9ACTN</name>
<dbReference type="InterPro" id="IPR000209">
    <property type="entry name" value="Peptidase_S8/S53_dom"/>
</dbReference>
<gene>
    <name evidence="14" type="ORF">Pflav_026600</name>
</gene>
<dbReference type="PANTHER" id="PTHR43806:SF11">
    <property type="entry name" value="CEREVISIN-RELATED"/>
    <property type="match status" value="1"/>
</dbReference>
<evidence type="ECO:0000256" key="9">
    <source>
        <dbReference type="ARBA" id="ARBA00023136"/>
    </source>
</evidence>
<dbReference type="Gene3D" id="3.40.50.200">
    <property type="entry name" value="Peptidase S8/S53 domain"/>
    <property type="match status" value="1"/>
</dbReference>
<evidence type="ECO:0000256" key="11">
    <source>
        <dbReference type="SAM" id="Phobius"/>
    </source>
</evidence>
<dbReference type="PANTHER" id="PTHR43806">
    <property type="entry name" value="PEPTIDASE S8"/>
    <property type="match status" value="1"/>
</dbReference>
<dbReference type="InterPro" id="IPR015500">
    <property type="entry name" value="Peptidase_S8_subtilisin-rel"/>
</dbReference>
<keyword evidence="9 11" id="KW-0472">Membrane</keyword>
<evidence type="ECO:0000259" key="13">
    <source>
        <dbReference type="Pfam" id="PF00082"/>
    </source>
</evidence>
<evidence type="ECO:0000256" key="10">
    <source>
        <dbReference type="PROSITE-ProRule" id="PRU01240"/>
    </source>
</evidence>
<proteinExistence type="inferred from homology"/>
<dbReference type="PRINTS" id="PR00723">
    <property type="entry name" value="SUBTILISIN"/>
</dbReference>
<keyword evidence="5 11" id="KW-0812">Transmembrane</keyword>
<dbReference type="GO" id="GO:0004252">
    <property type="term" value="F:serine-type endopeptidase activity"/>
    <property type="evidence" value="ECO:0007669"/>
    <property type="project" value="UniProtKB-UniRule"/>
</dbReference>
<dbReference type="KEGG" id="pfla:Pflav_026600"/>
<keyword evidence="7 10" id="KW-0720">Serine protease</keyword>
<dbReference type="InterPro" id="IPR023827">
    <property type="entry name" value="Peptidase_S8_Asp-AS"/>
</dbReference>
<keyword evidence="8 11" id="KW-1133">Transmembrane helix</keyword>
<accession>A0A6F8XR10</accession>
<feature type="signal peptide" evidence="12">
    <location>
        <begin position="1"/>
        <end position="27"/>
    </location>
</feature>
<dbReference type="InterPro" id="IPR036852">
    <property type="entry name" value="Peptidase_S8/S53_dom_sf"/>
</dbReference>
<keyword evidence="4 10" id="KW-0645">Protease</keyword>
<comment type="subcellular location">
    <subcellularLocation>
        <location evidence="1">Cell membrane</location>
        <topology evidence="1">Single-pass membrane protein</topology>
    </subcellularLocation>
</comment>
<dbReference type="AlphaFoldDB" id="A0A6F8XR10"/>
<feature type="chain" id="PRO_5026316079" description="Peptidase S8/S53 domain-containing protein" evidence="12">
    <location>
        <begin position="28"/>
        <end position="391"/>
    </location>
</feature>
<sequence>MRGDLTRSLFAALIAVATVAAPAPARAASLDCGRPIPDPLAEAPAALTRLRPDAAWPLSTGAGVTVAVIDSGVSADHPTLTGKIRPGRDFILAGDGPGDCDENGHGTLIAGIIAGREATSAGFRFYGVAPDASIVPVRVLRDQRRSEEPDLSDRIAEAVRWAVDEGGADVVNLSLTTPDTPELAAAVRHALDRGAVVVAAAGNDGEAASGQVAFPAAYPGVLAVASVDEKDAHVNSSSQGDYVDVAAPGTRIAGPAPAGGGYLFTAEGGTSFAAAYVSGVAALIRSYAPDTTPEQVASRITETADHPADLWNPQVGHGVVNPARAVGSLRGADVATDANAVRLKPEPVESDPLRAIRVAAPWIAVAGLGVAGLVLLAVPVTRRGRRRGWRP</sequence>
<evidence type="ECO:0000256" key="3">
    <source>
        <dbReference type="ARBA" id="ARBA00022475"/>
    </source>
</evidence>
<evidence type="ECO:0000256" key="7">
    <source>
        <dbReference type="ARBA" id="ARBA00022825"/>
    </source>
</evidence>
<dbReference type="PROSITE" id="PS51892">
    <property type="entry name" value="SUBTILASE"/>
    <property type="match status" value="1"/>
</dbReference>
<feature type="transmembrane region" description="Helical" evidence="11">
    <location>
        <begin position="359"/>
        <end position="380"/>
    </location>
</feature>
<dbReference type="GO" id="GO:0005886">
    <property type="term" value="C:plasma membrane"/>
    <property type="evidence" value="ECO:0007669"/>
    <property type="project" value="UniProtKB-SubCell"/>
</dbReference>
<keyword evidence="6 10" id="KW-0378">Hydrolase</keyword>
<evidence type="ECO:0000256" key="1">
    <source>
        <dbReference type="ARBA" id="ARBA00004162"/>
    </source>
</evidence>
<dbReference type="GO" id="GO:0006508">
    <property type="term" value="P:proteolysis"/>
    <property type="evidence" value="ECO:0007669"/>
    <property type="project" value="UniProtKB-KW"/>
</dbReference>
<feature type="active site" description="Charge relay system" evidence="10">
    <location>
        <position position="70"/>
    </location>
</feature>
<feature type="active site" description="Charge relay system" evidence="10">
    <location>
        <position position="105"/>
    </location>
</feature>
<evidence type="ECO:0000256" key="5">
    <source>
        <dbReference type="ARBA" id="ARBA00022692"/>
    </source>
</evidence>
<dbReference type="EMBL" id="AP022870">
    <property type="protein sequence ID" value="BCB76250.1"/>
    <property type="molecule type" value="Genomic_DNA"/>
</dbReference>
<dbReference type="InterPro" id="IPR022398">
    <property type="entry name" value="Peptidase_S8_His-AS"/>
</dbReference>
<evidence type="ECO:0000256" key="12">
    <source>
        <dbReference type="SAM" id="SignalP"/>
    </source>
</evidence>
<protein>
    <recommendedName>
        <fullName evidence="13">Peptidase S8/S53 domain-containing protein</fullName>
    </recommendedName>
</protein>
<keyword evidence="15" id="KW-1185">Reference proteome</keyword>
<comment type="similarity">
    <text evidence="2 10">Belongs to the peptidase S8 family.</text>
</comment>